<dbReference type="KEGG" id="mpec:B9O19_00940"/>
<dbReference type="InterPro" id="IPR050807">
    <property type="entry name" value="TransReg_Diox_bact_type"/>
</dbReference>
<name>A0A2K9P1H2_9FIRM</name>
<gene>
    <name evidence="5" type="ORF">B9O19_00940</name>
</gene>
<evidence type="ECO:0000313" key="6">
    <source>
        <dbReference type="Proteomes" id="UP000235589"/>
    </source>
</evidence>
<dbReference type="SMART" id="SM00530">
    <property type="entry name" value="HTH_XRE"/>
    <property type="match status" value="1"/>
</dbReference>
<dbReference type="PANTHER" id="PTHR46797">
    <property type="entry name" value="HTH-TYPE TRANSCRIPTIONAL REGULATOR"/>
    <property type="match status" value="1"/>
</dbReference>
<dbReference type="InterPro" id="IPR010982">
    <property type="entry name" value="Lambda_DNA-bd_dom_sf"/>
</dbReference>
<dbReference type="Pfam" id="PF01381">
    <property type="entry name" value="HTH_3"/>
    <property type="match status" value="1"/>
</dbReference>
<accession>A0A2K9P1H2</accession>
<evidence type="ECO:0000256" key="3">
    <source>
        <dbReference type="ARBA" id="ARBA00023163"/>
    </source>
</evidence>
<dbReference type="PROSITE" id="PS50943">
    <property type="entry name" value="HTH_CROC1"/>
    <property type="match status" value="1"/>
</dbReference>
<dbReference type="Gene3D" id="1.10.260.40">
    <property type="entry name" value="lambda repressor-like DNA-binding domains"/>
    <property type="match status" value="1"/>
</dbReference>
<dbReference type="RefSeq" id="WP_102365341.1">
    <property type="nucleotide sequence ID" value="NZ_CP020991.1"/>
</dbReference>
<evidence type="ECO:0000259" key="4">
    <source>
        <dbReference type="PROSITE" id="PS50943"/>
    </source>
</evidence>
<dbReference type="GeneID" id="98062356"/>
<keyword evidence="2" id="KW-0238">DNA-binding</keyword>
<dbReference type="CDD" id="cd00093">
    <property type="entry name" value="HTH_XRE"/>
    <property type="match status" value="1"/>
</dbReference>
<dbReference type="GO" id="GO:0005829">
    <property type="term" value="C:cytosol"/>
    <property type="evidence" value="ECO:0007669"/>
    <property type="project" value="TreeGrafter"/>
</dbReference>
<sequence>MSENIGFDNRDRFIELGITISAIRKMKGLSQEELAIRANISRSHLSSIEAPNIVRPFSLEVLYNIADALDVSAGDLLNIKFPFSDVKKESK</sequence>
<reference evidence="5 6" key="1">
    <citation type="submission" date="2017-04" db="EMBL/GenBank/DDBJ databases">
        <title>Monoglobus pectinilyticus 14 draft genome.</title>
        <authorList>
            <person name="Kim C."/>
            <person name="Rosendale D.I."/>
            <person name="Kelly W.J."/>
            <person name="Tannock G.W."/>
            <person name="Patchett M.L."/>
            <person name="Jordens J.Z."/>
        </authorList>
    </citation>
    <scope>NUCLEOTIDE SEQUENCE [LARGE SCALE GENOMIC DNA]</scope>
    <source>
        <strain evidence="5 6">14</strain>
    </source>
</reference>
<dbReference type="GO" id="GO:0003677">
    <property type="term" value="F:DNA binding"/>
    <property type="evidence" value="ECO:0007669"/>
    <property type="project" value="UniProtKB-KW"/>
</dbReference>
<feature type="domain" description="HTH cro/C1-type" evidence="4">
    <location>
        <begin position="20"/>
        <end position="76"/>
    </location>
</feature>
<dbReference type="OrthoDB" id="1629646at2"/>
<evidence type="ECO:0000313" key="5">
    <source>
        <dbReference type="EMBL" id="AUO19111.1"/>
    </source>
</evidence>
<proteinExistence type="predicted"/>
<dbReference type="AlphaFoldDB" id="A0A2K9P1H2"/>
<dbReference type="PANTHER" id="PTHR46797:SF23">
    <property type="entry name" value="HTH-TYPE TRANSCRIPTIONAL REGULATOR SUTR"/>
    <property type="match status" value="1"/>
</dbReference>
<protein>
    <submittedName>
        <fullName evidence="5">HTH-type transcriptional regulator SinR</fullName>
    </submittedName>
</protein>
<dbReference type="Proteomes" id="UP000235589">
    <property type="component" value="Chromosome"/>
</dbReference>
<keyword evidence="6" id="KW-1185">Reference proteome</keyword>
<dbReference type="InterPro" id="IPR001387">
    <property type="entry name" value="Cro/C1-type_HTH"/>
</dbReference>
<organism evidence="5 6">
    <name type="scientific">Monoglobus pectinilyticus</name>
    <dbReference type="NCBI Taxonomy" id="1981510"/>
    <lineage>
        <taxon>Bacteria</taxon>
        <taxon>Bacillati</taxon>
        <taxon>Bacillota</taxon>
        <taxon>Clostridia</taxon>
        <taxon>Monoglobales</taxon>
        <taxon>Monoglobaceae</taxon>
        <taxon>Monoglobus</taxon>
    </lineage>
</organism>
<dbReference type="GO" id="GO:0003700">
    <property type="term" value="F:DNA-binding transcription factor activity"/>
    <property type="evidence" value="ECO:0007669"/>
    <property type="project" value="TreeGrafter"/>
</dbReference>
<evidence type="ECO:0000256" key="1">
    <source>
        <dbReference type="ARBA" id="ARBA00023015"/>
    </source>
</evidence>
<keyword evidence="1" id="KW-0805">Transcription regulation</keyword>
<dbReference type="EMBL" id="CP020991">
    <property type="protein sequence ID" value="AUO19111.1"/>
    <property type="molecule type" value="Genomic_DNA"/>
</dbReference>
<dbReference type="SUPFAM" id="SSF47413">
    <property type="entry name" value="lambda repressor-like DNA-binding domains"/>
    <property type="match status" value="1"/>
</dbReference>
<keyword evidence="3" id="KW-0804">Transcription</keyword>
<evidence type="ECO:0000256" key="2">
    <source>
        <dbReference type="ARBA" id="ARBA00023125"/>
    </source>
</evidence>